<dbReference type="InterPro" id="IPR016163">
    <property type="entry name" value="Ald_DH_C"/>
</dbReference>
<dbReference type="PANTHER" id="PTHR43866">
    <property type="entry name" value="MALONATE-SEMIALDEHYDE DEHYDROGENASE"/>
    <property type="match status" value="1"/>
</dbReference>
<evidence type="ECO:0000259" key="5">
    <source>
        <dbReference type="Pfam" id="PF00171"/>
    </source>
</evidence>
<name>A0ABP6M350_9MICC</name>
<evidence type="ECO:0000313" key="6">
    <source>
        <dbReference type="EMBL" id="GAA3066360.1"/>
    </source>
</evidence>
<reference evidence="7" key="1">
    <citation type="journal article" date="2019" name="Int. J. Syst. Evol. Microbiol.">
        <title>The Global Catalogue of Microorganisms (GCM) 10K type strain sequencing project: providing services to taxonomists for standard genome sequencing and annotation.</title>
        <authorList>
            <consortium name="The Broad Institute Genomics Platform"/>
            <consortium name="The Broad Institute Genome Sequencing Center for Infectious Disease"/>
            <person name="Wu L."/>
            <person name="Ma J."/>
        </authorList>
    </citation>
    <scope>NUCLEOTIDE SEQUENCE [LARGE SCALE GENOMIC DNA]</scope>
    <source>
        <strain evidence="7">JCM 14309</strain>
    </source>
</reference>
<feature type="region of interest" description="Disordered" evidence="4">
    <location>
        <begin position="1"/>
        <end position="25"/>
    </location>
</feature>
<evidence type="ECO:0000256" key="2">
    <source>
        <dbReference type="ARBA" id="ARBA00023002"/>
    </source>
</evidence>
<dbReference type="SUPFAM" id="SSF53720">
    <property type="entry name" value="ALDH-like"/>
    <property type="match status" value="1"/>
</dbReference>
<dbReference type="NCBIfam" id="TIGR01722">
    <property type="entry name" value="MMSDH"/>
    <property type="match status" value="1"/>
</dbReference>
<dbReference type="PANTHER" id="PTHR43866:SF4">
    <property type="entry name" value="MALONATE-SEMIALDEHYDE DEHYDROGENASE"/>
    <property type="match status" value="1"/>
</dbReference>
<protein>
    <recommendedName>
        <fullName evidence="1">methylmalonate-semialdehyde dehydrogenase (CoA acylating)</fullName>
        <ecNumber evidence="1">1.2.1.27</ecNumber>
    </recommendedName>
</protein>
<dbReference type="RefSeq" id="WP_344680703.1">
    <property type="nucleotide sequence ID" value="NZ_BAAAVT010000011.1"/>
</dbReference>
<evidence type="ECO:0000256" key="4">
    <source>
        <dbReference type="SAM" id="MobiDB-lite"/>
    </source>
</evidence>
<dbReference type="InterPro" id="IPR010061">
    <property type="entry name" value="MeMal-semiAld_DH"/>
</dbReference>
<keyword evidence="3" id="KW-0520">NAD</keyword>
<keyword evidence="2" id="KW-0560">Oxidoreductase</keyword>
<dbReference type="Gene3D" id="3.40.309.10">
    <property type="entry name" value="Aldehyde Dehydrogenase, Chain A, domain 2"/>
    <property type="match status" value="1"/>
</dbReference>
<dbReference type="InterPro" id="IPR016160">
    <property type="entry name" value="Ald_DH_CS_CYS"/>
</dbReference>
<dbReference type="InterPro" id="IPR016161">
    <property type="entry name" value="Ald_DH/histidinol_DH"/>
</dbReference>
<dbReference type="InterPro" id="IPR016162">
    <property type="entry name" value="Ald_DH_N"/>
</dbReference>
<evidence type="ECO:0000256" key="3">
    <source>
        <dbReference type="ARBA" id="ARBA00023027"/>
    </source>
</evidence>
<feature type="domain" description="Aldehyde dehydrogenase" evidence="5">
    <location>
        <begin position="46"/>
        <end position="503"/>
    </location>
</feature>
<dbReference type="EC" id="1.2.1.27" evidence="1"/>
<dbReference type="PROSITE" id="PS00070">
    <property type="entry name" value="ALDEHYDE_DEHYDR_CYS"/>
    <property type="match status" value="1"/>
</dbReference>
<evidence type="ECO:0000313" key="7">
    <source>
        <dbReference type="Proteomes" id="UP001500236"/>
    </source>
</evidence>
<dbReference type="Gene3D" id="3.40.605.10">
    <property type="entry name" value="Aldehyde Dehydrogenase, Chain A, domain 1"/>
    <property type="match status" value="1"/>
</dbReference>
<dbReference type="EMBL" id="BAAAVT010000011">
    <property type="protein sequence ID" value="GAA3066360.1"/>
    <property type="molecule type" value="Genomic_DNA"/>
</dbReference>
<gene>
    <name evidence="6" type="ORF">GCM10010529_19070</name>
</gene>
<sequence>MTTTETTSQTADGQTTDGQTTDGQSAGVAEITHWIDGTADAGHGARRQEVFNPATGQVTGSLHLGDGEDLEKTLLAARRAADLWAETSLSKRMAVLFRFRELVASHTQELAALITAEHGKVLSDAAGEVARGLEVVEFACAAPQTLKGDYSDQVSTGIDVFSFRQPLGVVAGITPFNFPVMVPLWMAPVAIVTGNAFVLKPSERDPSASLLLAQLWKEAGLPDGVFQVLHGDKEIVDGLLTHELVDGVSFVGSTPIAQYVHETGTRHGKRVQALGGAKNHAVVLPDADLDLAADHLSAAAFGSAGERCMAISVAVAVGDAADALVEKVGQRARDITVGDGTESSSEMGPLITPDSKERVQRLVGEAEADGAAVVVDGRDLVVDGREEGFFVGPTVLDRVQEHMSAYEQEIFGPVLAVVRVDTLEDAIRVINANPYGNGTAIFTGSGNAARTFQRQVTVGMIGVNVPIPVPAAQHSFGGWKDSLFGDHHIYGPDGVHFYTRGKVITQRWPHQNDESTASLNFPSNG</sequence>
<accession>A0ABP6M350</accession>
<dbReference type="Pfam" id="PF00171">
    <property type="entry name" value="Aldedh"/>
    <property type="match status" value="1"/>
</dbReference>
<organism evidence="6 7">
    <name type="scientific">Nesterenkonia aethiopica</name>
    <dbReference type="NCBI Taxonomy" id="269144"/>
    <lineage>
        <taxon>Bacteria</taxon>
        <taxon>Bacillati</taxon>
        <taxon>Actinomycetota</taxon>
        <taxon>Actinomycetes</taxon>
        <taxon>Micrococcales</taxon>
        <taxon>Micrococcaceae</taxon>
        <taxon>Nesterenkonia</taxon>
    </lineage>
</organism>
<dbReference type="InterPro" id="IPR015590">
    <property type="entry name" value="Aldehyde_DH_dom"/>
</dbReference>
<dbReference type="CDD" id="cd07085">
    <property type="entry name" value="ALDH_F6_MMSDH"/>
    <property type="match status" value="1"/>
</dbReference>
<proteinExistence type="predicted"/>
<keyword evidence="7" id="KW-1185">Reference proteome</keyword>
<evidence type="ECO:0000256" key="1">
    <source>
        <dbReference type="ARBA" id="ARBA00013048"/>
    </source>
</evidence>
<dbReference type="Proteomes" id="UP001500236">
    <property type="component" value="Unassembled WGS sequence"/>
</dbReference>
<comment type="caution">
    <text evidence="6">The sequence shown here is derived from an EMBL/GenBank/DDBJ whole genome shotgun (WGS) entry which is preliminary data.</text>
</comment>